<evidence type="ECO:0000313" key="1">
    <source>
        <dbReference type="EMBL" id="JAG09467.1"/>
    </source>
</evidence>
<proteinExistence type="predicted"/>
<dbReference type="AlphaFoldDB" id="A0A0A9WLZ8"/>
<reference evidence="1" key="2">
    <citation type="submission" date="2014-07" db="EMBL/GenBank/DDBJ databases">
        <authorList>
            <person name="Hull J."/>
        </authorList>
    </citation>
    <scope>NUCLEOTIDE SEQUENCE</scope>
</reference>
<gene>
    <name evidence="1" type="primary">SST</name>
    <name evidence="1" type="ORF">CM83_6332</name>
</gene>
<reference evidence="1" key="1">
    <citation type="journal article" date="2014" name="PLoS ONE">
        <title>Transcriptome-Based Identification of ABC Transporters in the Western Tarnished Plant Bug Lygus hesperus.</title>
        <authorList>
            <person name="Hull J.J."/>
            <person name="Chaney K."/>
            <person name="Geib S.M."/>
            <person name="Fabrick J.A."/>
            <person name="Brent C.S."/>
            <person name="Walsh D."/>
            <person name="Lavine L.C."/>
        </authorList>
    </citation>
    <scope>NUCLEOTIDE SEQUENCE</scope>
</reference>
<protein>
    <submittedName>
        <fullName evidence="1">Somatostatin</fullName>
    </submittedName>
</protein>
<organism evidence="1">
    <name type="scientific">Lygus hesperus</name>
    <name type="common">Western plant bug</name>
    <dbReference type="NCBI Taxonomy" id="30085"/>
    <lineage>
        <taxon>Eukaryota</taxon>
        <taxon>Metazoa</taxon>
        <taxon>Ecdysozoa</taxon>
        <taxon>Arthropoda</taxon>
        <taxon>Hexapoda</taxon>
        <taxon>Insecta</taxon>
        <taxon>Pterygota</taxon>
        <taxon>Neoptera</taxon>
        <taxon>Paraneoptera</taxon>
        <taxon>Hemiptera</taxon>
        <taxon>Heteroptera</taxon>
        <taxon>Panheteroptera</taxon>
        <taxon>Cimicomorpha</taxon>
        <taxon>Miridae</taxon>
        <taxon>Mirini</taxon>
        <taxon>Lygus</taxon>
    </lineage>
</organism>
<name>A0A0A9WLZ8_LYGHE</name>
<dbReference type="EMBL" id="GBHO01034137">
    <property type="protein sequence ID" value="JAG09467.1"/>
    <property type="molecule type" value="Transcribed_RNA"/>
</dbReference>
<sequence>MRREVRDVDGFVATTANNTGAIGTAAIAGGAGGMSCVAYFESDSDDDFMADIDDAENDNYAAAARRDEMRVLDIQRVINSVYDSQSGPRALYIGAEEIRTAIDSLSQAFQGCLITKHDLMRILIANLNRLRELFMNSMTSCCSTSTTTTTTGAAGAVNFSSNNNN</sequence>
<feature type="non-terminal residue" evidence="1">
    <location>
        <position position="165"/>
    </location>
</feature>
<accession>A0A0A9WLZ8</accession>